<keyword evidence="7" id="KW-0131">Cell cycle</keyword>
<name>A0A9P8NX95_9ASCO</name>
<feature type="compositionally biased region" description="Acidic residues" evidence="8">
    <location>
        <begin position="524"/>
        <end position="538"/>
    </location>
</feature>
<dbReference type="SUPFAM" id="SSF48371">
    <property type="entry name" value="ARM repeat"/>
    <property type="match status" value="1"/>
</dbReference>
<feature type="compositionally biased region" description="Basic residues" evidence="8">
    <location>
        <begin position="1038"/>
        <end position="1054"/>
    </location>
</feature>
<evidence type="ECO:0000256" key="8">
    <source>
        <dbReference type="SAM" id="MobiDB-lite"/>
    </source>
</evidence>
<dbReference type="GeneID" id="70238633"/>
<evidence type="ECO:0000259" key="9">
    <source>
        <dbReference type="Pfam" id="PF12719"/>
    </source>
</evidence>
<gene>
    <name evidence="10" type="ORF">OGAPHI_006669</name>
</gene>
<feature type="region of interest" description="Disordered" evidence="8">
    <location>
        <begin position="509"/>
        <end position="546"/>
    </location>
</feature>
<dbReference type="InterPro" id="IPR016024">
    <property type="entry name" value="ARM-type_fold"/>
</dbReference>
<feature type="compositionally biased region" description="Basic residues" evidence="8">
    <location>
        <begin position="1013"/>
        <end position="1024"/>
    </location>
</feature>
<dbReference type="OrthoDB" id="27187at2759"/>
<keyword evidence="11" id="KW-1185">Reference proteome</keyword>
<feature type="compositionally biased region" description="Basic and acidic residues" evidence="8">
    <location>
        <begin position="963"/>
        <end position="973"/>
    </location>
</feature>
<evidence type="ECO:0000256" key="3">
    <source>
        <dbReference type="ARBA" id="ARBA00022454"/>
    </source>
</evidence>
<evidence type="ECO:0000313" key="11">
    <source>
        <dbReference type="Proteomes" id="UP000769157"/>
    </source>
</evidence>
<evidence type="ECO:0000256" key="1">
    <source>
        <dbReference type="ARBA" id="ARBA00004286"/>
    </source>
</evidence>
<feature type="compositionally biased region" description="Polar residues" evidence="8">
    <location>
        <begin position="509"/>
        <end position="518"/>
    </location>
</feature>
<dbReference type="InterPro" id="IPR025977">
    <property type="entry name" value="Cnd3_C"/>
</dbReference>
<evidence type="ECO:0000256" key="6">
    <source>
        <dbReference type="ARBA" id="ARBA00023067"/>
    </source>
</evidence>
<dbReference type="GO" id="GO:0051301">
    <property type="term" value="P:cell division"/>
    <property type="evidence" value="ECO:0007669"/>
    <property type="project" value="UniProtKB-KW"/>
</dbReference>
<dbReference type="Proteomes" id="UP000769157">
    <property type="component" value="Unassembled WGS sequence"/>
</dbReference>
<reference evidence="10" key="2">
    <citation type="submission" date="2021-01" db="EMBL/GenBank/DDBJ databases">
        <authorList>
            <person name="Schikora-Tamarit M.A."/>
        </authorList>
    </citation>
    <scope>NUCLEOTIDE SEQUENCE</scope>
    <source>
        <strain evidence="10">CBS6075</strain>
    </source>
</reference>
<dbReference type="GO" id="GO:0000793">
    <property type="term" value="C:condensed chromosome"/>
    <property type="evidence" value="ECO:0007669"/>
    <property type="project" value="TreeGrafter"/>
</dbReference>
<dbReference type="PANTHER" id="PTHR14418">
    <property type="entry name" value="CONDENSIN COMPLEX SUBUNIT 3-RELATED"/>
    <property type="match status" value="1"/>
</dbReference>
<accession>A0A9P8NX95</accession>
<organism evidence="10 11">
    <name type="scientific">Ogataea philodendri</name>
    <dbReference type="NCBI Taxonomy" id="1378263"/>
    <lineage>
        <taxon>Eukaryota</taxon>
        <taxon>Fungi</taxon>
        <taxon>Dikarya</taxon>
        <taxon>Ascomycota</taxon>
        <taxon>Saccharomycotina</taxon>
        <taxon>Pichiomycetes</taxon>
        <taxon>Pichiales</taxon>
        <taxon>Pichiaceae</taxon>
        <taxon>Ogataea</taxon>
    </lineage>
</organism>
<evidence type="ECO:0000256" key="5">
    <source>
        <dbReference type="ARBA" id="ARBA00022776"/>
    </source>
</evidence>
<feature type="domain" description="Nuclear condensin complex subunit 3 C-terminal" evidence="9">
    <location>
        <begin position="578"/>
        <end position="862"/>
    </location>
</feature>
<dbReference type="GO" id="GO:0007076">
    <property type="term" value="P:mitotic chromosome condensation"/>
    <property type="evidence" value="ECO:0007669"/>
    <property type="project" value="InterPro"/>
</dbReference>
<sequence>MAEVVTKPAVSSRTYLKSLHELSQPDQIERAIRQSFQESQQTVSSHGKQIAILRALQLRCRELTLQSQFNELFCKMVNKILVVKRNEPAGDRIVKFISSFVNSINPESDDDNAMVDEQDEKMYNRFIDRVARHLLRGLEATNKNVRYRSCHILSHLMNNMTSIDSSLYETLSEQLLARMYDKEPHVRIKAITTLASFQEPDGSDELSNAAQKIRFVMQNDTNPEVRRACLRQIEKTKHTQSYIFERARDTNSINRRLLYSKVLPGFKDFRRIDFNSRDQLLKWGLKDREESVKKAAVKWLSENWMQTLNNDVMELLERLKVTRSDIAELAVRNFLDNRPDIVAKITFDEQVIRSLTPETSLLLRVYFQHCNDTNKLTQLEKFFPEAAQFSDILGAYFTKRREIMSHISQTKPILEAESSVDMTELEECNFMLRQLLIVASEYDYSDEFGRSRMLNTLRFNLTNDHLSDDLIEVIMLCIHKLSISERDFTQMIVEIINDLKDSAFEKQDAANQDINGESSRLEGAYEDEDEDEDDEDGESSFHSARANLSKSSIASANRSMQQELRQVEELSPEILTECLSIARRMLELVSEPLKNNVTLMSILDSLIRPSIRRSETEIRRVGLICLGLCCILDKDLAADSIFVCAIFVTKSNEESLIVTGIKVISDLLAVHGIGVLEAETANSVDAIAIARLFYRTLRDTTKKEAQATSGEALYKLFLCGVITDDELFETTLLSYFNPAINDNEQLKQCLSFCIPVYAFSHESHQERISRVTSDTLYRLFSAWDEMAEVETVSQLSPQSIIQQLMYWTDPYRVVNKNSDEALASSIQVDVGLQLLTLLGRLEYSGATKPFFKAIMTSLPKLTFTEHCDAVKLAQLLDALEEVEGKLEKPLKDQTSRNGYNRFKEYVEDCLEKAGGRREEAAEEEAGEGQVEEEDVQEEEDEGEADEEGSEPEKPTETVDFEEPVLKEDPESHLAELGADSGTDEAEPVAKKTKPAKSAKKGRNGSPKNEHKSDKKSKKPKRGKRVKSESEDLLATKVTKPKKEKKVVKKPKAKKSAAFSDSEDEQPISSFQPAEDSDQEVGDTSAIVFLSDDE</sequence>
<dbReference type="EMBL" id="JAEUBE010000487">
    <property type="protein sequence ID" value="KAH3661262.1"/>
    <property type="molecule type" value="Genomic_DNA"/>
</dbReference>
<proteinExistence type="inferred from homology"/>
<comment type="caution">
    <text evidence="10">The sequence shown here is derived from an EMBL/GenBank/DDBJ whole genome shotgun (WGS) entry which is preliminary data.</text>
</comment>
<dbReference type="GO" id="GO:0000796">
    <property type="term" value="C:condensin complex"/>
    <property type="evidence" value="ECO:0007669"/>
    <property type="project" value="InterPro"/>
</dbReference>
<dbReference type="AlphaFoldDB" id="A0A9P8NX95"/>
<keyword evidence="4" id="KW-0132">Cell division</keyword>
<evidence type="ECO:0000256" key="2">
    <source>
        <dbReference type="ARBA" id="ARBA00006533"/>
    </source>
</evidence>
<feature type="compositionally biased region" description="Basic residues" evidence="8">
    <location>
        <begin position="990"/>
        <end position="1002"/>
    </location>
</feature>
<dbReference type="Gene3D" id="1.25.10.10">
    <property type="entry name" value="Leucine-rich Repeat Variant"/>
    <property type="match status" value="1"/>
</dbReference>
<feature type="compositionally biased region" description="Acidic residues" evidence="8">
    <location>
        <begin position="920"/>
        <end position="949"/>
    </location>
</feature>
<protein>
    <recommendedName>
        <fullName evidence="9">Nuclear condensin complex subunit 3 C-terminal domain-containing protein</fullName>
    </recommendedName>
</protein>
<feature type="region of interest" description="Disordered" evidence="8">
    <location>
        <begin position="914"/>
        <end position="1093"/>
    </location>
</feature>
<dbReference type="PANTHER" id="PTHR14418:SF5">
    <property type="entry name" value="CONDENSIN COMPLEX SUBUNIT 3"/>
    <property type="match status" value="1"/>
</dbReference>
<dbReference type="RefSeq" id="XP_046058386.1">
    <property type="nucleotide sequence ID" value="XM_046207979.1"/>
</dbReference>
<evidence type="ECO:0000256" key="4">
    <source>
        <dbReference type="ARBA" id="ARBA00022618"/>
    </source>
</evidence>
<comment type="subcellular location">
    <subcellularLocation>
        <location evidence="1">Chromosome</location>
    </subcellularLocation>
</comment>
<reference evidence="10" key="1">
    <citation type="journal article" date="2021" name="Open Biol.">
        <title>Shared evolutionary footprints suggest mitochondrial oxidative damage underlies multiple complex I losses in fungi.</title>
        <authorList>
            <person name="Schikora-Tamarit M.A."/>
            <person name="Marcet-Houben M."/>
            <person name="Nosek J."/>
            <person name="Gabaldon T."/>
        </authorList>
    </citation>
    <scope>NUCLEOTIDE SEQUENCE</scope>
    <source>
        <strain evidence="10">CBS6075</strain>
    </source>
</reference>
<evidence type="ECO:0000313" key="10">
    <source>
        <dbReference type="EMBL" id="KAH3661262.1"/>
    </source>
</evidence>
<dbReference type="InterPro" id="IPR011989">
    <property type="entry name" value="ARM-like"/>
</dbReference>
<dbReference type="InterPro" id="IPR027165">
    <property type="entry name" value="CND3"/>
</dbReference>
<keyword evidence="5" id="KW-0498">Mitosis</keyword>
<keyword evidence="6" id="KW-0226">DNA condensation</keyword>
<keyword evidence="3" id="KW-0158">Chromosome</keyword>
<evidence type="ECO:0000256" key="7">
    <source>
        <dbReference type="ARBA" id="ARBA00023306"/>
    </source>
</evidence>
<dbReference type="Pfam" id="PF12719">
    <property type="entry name" value="Cnd3"/>
    <property type="match status" value="1"/>
</dbReference>
<comment type="similarity">
    <text evidence="2">Belongs to the CND3 (condensin subunit 3) family.</text>
</comment>